<evidence type="ECO:0000256" key="1">
    <source>
        <dbReference type="ARBA" id="ARBA00004651"/>
    </source>
</evidence>
<feature type="transmembrane region" description="Helical" evidence="13">
    <location>
        <begin position="6"/>
        <end position="28"/>
    </location>
</feature>
<evidence type="ECO:0000256" key="13">
    <source>
        <dbReference type="SAM" id="Phobius"/>
    </source>
</evidence>
<feature type="transmembrane region" description="Helical" evidence="13">
    <location>
        <begin position="197"/>
        <end position="218"/>
    </location>
</feature>
<protein>
    <submittedName>
        <fullName evidence="14">Zinc transporter ZupT</fullName>
    </submittedName>
</protein>
<evidence type="ECO:0000256" key="7">
    <source>
        <dbReference type="ARBA" id="ARBA00022833"/>
    </source>
</evidence>
<evidence type="ECO:0000256" key="4">
    <source>
        <dbReference type="ARBA" id="ARBA00022475"/>
    </source>
</evidence>
<dbReference type="InterPro" id="IPR003689">
    <property type="entry name" value="ZIP"/>
</dbReference>
<feature type="transmembrane region" description="Helical" evidence="13">
    <location>
        <begin position="71"/>
        <end position="90"/>
    </location>
</feature>
<feature type="transmembrane region" description="Helical" evidence="13">
    <location>
        <begin position="225"/>
        <end position="243"/>
    </location>
</feature>
<name>A0A645AH91_9ZZZZ</name>
<evidence type="ECO:0000256" key="8">
    <source>
        <dbReference type="ARBA" id="ARBA00022906"/>
    </source>
</evidence>
<keyword evidence="3" id="KW-0813">Transport</keyword>
<dbReference type="GO" id="GO:0046872">
    <property type="term" value="F:metal ion binding"/>
    <property type="evidence" value="ECO:0007669"/>
    <property type="project" value="UniProtKB-KW"/>
</dbReference>
<evidence type="ECO:0000256" key="5">
    <source>
        <dbReference type="ARBA" id="ARBA00022692"/>
    </source>
</evidence>
<evidence type="ECO:0000256" key="9">
    <source>
        <dbReference type="ARBA" id="ARBA00022989"/>
    </source>
</evidence>
<keyword evidence="5 13" id="KW-0812">Transmembrane</keyword>
<feature type="transmembrane region" description="Helical" evidence="13">
    <location>
        <begin position="35"/>
        <end position="59"/>
    </location>
</feature>
<dbReference type="InterPro" id="IPR023498">
    <property type="entry name" value="Zn_transptr_ZupT"/>
</dbReference>
<sequence>MGNVWFAFLLTVFAGLSTGIGSLIALFTKKVNNHILAISLGFSAGVMIYVSMVEIFFKAKDSLSAAYGDQMGFLVTNIAFFAGMLIIGLIDKILPSEQNPHDFNQSSHVHDEEGKQVLVDGVKQREDHSKLMRTGVFTALAIAIHNFPEGLATFVSALQDPTIAIPIVVAIAIHNIPEGMAVSYPIYYATGDKKKAFLYSFLSGLSEPIGAIIGYLVLMPFMNDVVYGILFGIVAGIMVYISIDELLPSAQEYGEHHFSIYGMIAGMIVMAISLWLFK</sequence>
<evidence type="ECO:0000256" key="2">
    <source>
        <dbReference type="ARBA" id="ARBA00009703"/>
    </source>
</evidence>
<keyword evidence="9 13" id="KW-1133">Transmembrane helix</keyword>
<dbReference type="PANTHER" id="PTHR11040:SF205">
    <property type="entry name" value="ZINC TRANSPORTER ZUPT"/>
    <property type="match status" value="1"/>
</dbReference>
<dbReference type="AlphaFoldDB" id="A0A645AH91"/>
<keyword evidence="12 13" id="KW-0472">Membrane</keyword>
<dbReference type="GO" id="GO:0005886">
    <property type="term" value="C:plasma membrane"/>
    <property type="evidence" value="ECO:0007669"/>
    <property type="project" value="UniProtKB-SubCell"/>
</dbReference>
<dbReference type="EMBL" id="VSSQ01012876">
    <property type="protein sequence ID" value="MPM50233.1"/>
    <property type="molecule type" value="Genomic_DNA"/>
</dbReference>
<keyword evidence="7" id="KW-0862">Zinc</keyword>
<keyword evidence="6" id="KW-0479">Metal-binding</keyword>
<accession>A0A645AH91</accession>
<feature type="transmembrane region" description="Helical" evidence="13">
    <location>
        <begin position="258"/>
        <end position="277"/>
    </location>
</feature>
<dbReference type="PANTHER" id="PTHR11040">
    <property type="entry name" value="ZINC/IRON TRANSPORTER"/>
    <property type="match status" value="1"/>
</dbReference>
<keyword evidence="8" id="KW-0864">Zinc transport</keyword>
<comment type="similarity">
    <text evidence="2">Belongs to the ZIP transporter (TC 2.A.5) family. ZupT subfamily.</text>
</comment>
<reference evidence="14" key="1">
    <citation type="submission" date="2019-08" db="EMBL/GenBank/DDBJ databases">
        <authorList>
            <person name="Kucharzyk K."/>
            <person name="Murdoch R.W."/>
            <person name="Higgins S."/>
            <person name="Loffler F."/>
        </authorList>
    </citation>
    <scope>NUCLEOTIDE SEQUENCE</scope>
</reference>
<gene>
    <name evidence="14" type="primary">zupT_27</name>
    <name evidence="14" type="ORF">SDC9_96969</name>
</gene>
<dbReference type="NCBIfam" id="NF003243">
    <property type="entry name" value="PRK04201.1"/>
    <property type="match status" value="1"/>
</dbReference>
<keyword evidence="4" id="KW-1003">Cell membrane</keyword>
<proteinExistence type="inferred from homology"/>
<evidence type="ECO:0000256" key="3">
    <source>
        <dbReference type="ARBA" id="ARBA00022448"/>
    </source>
</evidence>
<comment type="subcellular location">
    <subcellularLocation>
        <location evidence="1">Cell membrane</location>
        <topology evidence="1">Multi-pass membrane protein</topology>
    </subcellularLocation>
</comment>
<evidence type="ECO:0000313" key="14">
    <source>
        <dbReference type="EMBL" id="MPM50233.1"/>
    </source>
</evidence>
<dbReference type="GO" id="GO:0005385">
    <property type="term" value="F:zinc ion transmembrane transporter activity"/>
    <property type="evidence" value="ECO:0007669"/>
    <property type="project" value="TreeGrafter"/>
</dbReference>
<evidence type="ECO:0000256" key="12">
    <source>
        <dbReference type="ARBA" id="ARBA00023136"/>
    </source>
</evidence>
<evidence type="ECO:0000256" key="6">
    <source>
        <dbReference type="ARBA" id="ARBA00022723"/>
    </source>
</evidence>
<keyword evidence="10" id="KW-0408">Iron</keyword>
<evidence type="ECO:0000256" key="11">
    <source>
        <dbReference type="ARBA" id="ARBA00023065"/>
    </source>
</evidence>
<evidence type="ECO:0000256" key="10">
    <source>
        <dbReference type="ARBA" id="ARBA00023004"/>
    </source>
</evidence>
<keyword evidence="11" id="KW-0406">Ion transport</keyword>
<organism evidence="14">
    <name type="scientific">bioreactor metagenome</name>
    <dbReference type="NCBI Taxonomy" id="1076179"/>
    <lineage>
        <taxon>unclassified sequences</taxon>
        <taxon>metagenomes</taxon>
        <taxon>ecological metagenomes</taxon>
    </lineage>
</organism>
<comment type="caution">
    <text evidence="14">The sequence shown here is derived from an EMBL/GenBank/DDBJ whole genome shotgun (WGS) entry which is preliminary data.</text>
</comment>
<dbReference type="HAMAP" id="MF_00548">
    <property type="entry name" value="ZupT"/>
    <property type="match status" value="1"/>
</dbReference>
<dbReference type="Pfam" id="PF02535">
    <property type="entry name" value="Zip"/>
    <property type="match status" value="1"/>
</dbReference>